<sequence length="26" mass="3055">MVNIQQNDPNKPNGITYMQITYMQVL</sequence>
<evidence type="ECO:0000313" key="1">
    <source>
        <dbReference type="EMBL" id="SVA87445.1"/>
    </source>
</evidence>
<proteinExistence type="predicted"/>
<protein>
    <submittedName>
        <fullName evidence="1">Uncharacterized protein</fullName>
    </submittedName>
</protein>
<reference evidence="1" key="1">
    <citation type="submission" date="2018-05" db="EMBL/GenBank/DDBJ databases">
        <authorList>
            <person name="Lanie J.A."/>
            <person name="Ng W.-L."/>
            <person name="Kazmierczak K.M."/>
            <person name="Andrzejewski T.M."/>
            <person name="Davidsen T.M."/>
            <person name="Wayne K.J."/>
            <person name="Tettelin H."/>
            <person name="Glass J.I."/>
            <person name="Rusch D."/>
            <person name="Podicherti R."/>
            <person name="Tsui H.-C.T."/>
            <person name="Winkler M.E."/>
        </authorList>
    </citation>
    <scope>NUCLEOTIDE SEQUENCE</scope>
</reference>
<organism evidence="1">
    <name type="scientific">marine metagenome</name>
    <dbReference type="NCBI Taxonomy" id="408172"/>
    <lineage>
        <taxon>unclassified sequences</taxon>
        <taxon>metagenomes</taxon>
        <taxon>ecological metagenomes</taxon>
    </lineage>
</organism>
<name>A0A381ZDR3_9ZZZZ</name>
<gene>
    <name evidence="1" type="ORF">METZ01_LOCUS140299</name>
</gene>
<accession>A0A381ZDR3</accession>
<dbReference type="EMBL" id="UINC01020940">
    <property type="protein sequence ID" value="SVA87445.1"/>
    <property type="molecule type" value="Genomic_DNA"/>
</dbReference>
<dbReference type="AlphaFoldDB" id="A0A381ZDR3"/>